<feature type="compositionally biased region" description="Basic and acidic residues" evidence="1">
    <location>
        <begin position="17"/>
        <end position="31"/>
    </location>
</feature>
<evidence type="ECO:0000256" key="1">
    <source>
        <dbReference type="SAM" id="MobiDB-lite"/>
    </source>
</evidence>
<feature type="region of interest" description="Disordered" evidence="1">
    <location>
        <begin position="15"/>
        <end position="40"/>
    </location>
</feature>
<dbReference type="KEGG" id="char:105893863"/>
<sequence length="224" mass="25857">MFLIKLKSESATNITSERQDSTVGLKKETPRPRSCPAGQLSSTTRFINRKSFRLDELRTSFEERVEELAQTFSDTLEAKSKKRWDSGLHRFQALCKKTSSLGGDIHHPISLSRHDEDPDKPYSTQWLLVLLGNLTEAAKQNRKLAHVLEKLWRFADERRLRVRPQVFLKVLGSLQPWELCLPDLCVAIEVVREHAVKMSREDYDTWLLSRISGPWEAQTRANIS</sequence>
<dbReference type="Proteomes" id="UP000515152">
    <property type="component" value="Chromosome 7"/>
</dbReference>
<accession>A0A8M1KR13</accession>
<reference evidence="3" key="1">
    <citation type="submission" date="2025-08" db="UniProtKB">
        <authorList>
            <consortium name="RefSeq"/>
        </authorList>
    </citation>
    <scope>IDENTIFICATION</scope>
</reference>
<organism evidence="2 3">
    <name type="scientific">Clupea harengus</name>
    <name type="common">Atlantic herring</name>
    <dbReference type="NCBI Taxonomy" id="7950"/>
    <lineage>
        <taxon>Eukaryota</taxon>
        <taxon>Metazoa</taxon>
        <taxon>Chordata</taxon>
        <taxon>Craniata</taxon>
        <taxon>Vertebrata</taxon>
        <taxon>Euteleostomi</taxon>
        <taxon>Actinopterygii</taxon>
        <taxon>Neopterygii</taxon>
        <taxon>Teleostei</taxon>
        <taxon>Clupei</taxon>
        <taxon>Clupeiformes</taxon>
        <taxon>Clupeoidei</taxon>
        <taxon>Clupeidae</taxon>
        <taxon>Clupea</taxon>
    </lineage>
</organism>
<name>A0A8M1KR13_CLUHA</name>
<dbReference type="OrthoDB" id="10017343at2759"/>
<dbReference type="PANTHER" id="PTHR34754">
    <property type="entry name" value="COILED-COIL DOMAIN-CONTAINING PROTEIN 60"/>
    <property type="match status" value="1"/>
</dbReference>
<proteinExistence type="predicted"/>
<protein>
    <submittedName>
        <fullName evidence="3">Coiled-coil domain-containing protein 60</fullName>
    </submittedName>
</protein>
<dbReference type="Pfam" id="PF15769">
    <property type="entry name" value="DUF4698"/>
    <property type="match status" value="1"/>
</dbReference>
<gene>
    <name evidence="3" type="primary">LOC105893863</name>
</gene>
<evidence type="ECO:0000313" key="2">
    <source>
        <dbReference type="Proteomes" id="UP000515152"/>
    </source>
</evidence>
<dbReference type="InterPro" id="IPR031526">
    <property type="entry name" value="DUF4698"/>
</dbReference>
<dbReference type="GeneID" id="105893863"/>
<dbReference type="PANTHER" id="PTHR34754:SF1">
    <property type="entry name" value="COILED-COIL DOMAIN-CONTAINING PROTEIN 60"/>
    <property type="match status" value="1"/>
</dbReference>
<evidence type="ECO:0000313" key="3">
    <source>
        <dbReference type="RefSeq" id="XP_042564114.1"/>
    </source>
</evidence>
<keyword evidence="2" id="KW-1185">Reference proteome</keyword>
<dbReference type="AlphaFoldDB" id="A0A8M1KR13"/>
<dbReference type="RefSeq" id="XP_042564114.1">
    <property type="nucleotide sequence ID" value="XM_042708180.1"/>
</dbReference>